<evidence type="ECO:0008006" key="4">
    <source>
        <dbReference type="Google" id="ProtNLM"/>
    </source>
</evidence>
<accession>A0A1E5R5J2</accession>
<sequence length="84" mass="9388">MAGSAMVSMFGKTFPNVYIAYAGLGVIAYGILPTTPTQIRNTFFPSKAYKQSLRDAKVDASLDYGKDDKEVEFVKKYVAEHYKH</sequence>
<evidence type="ECO:0000313" key="3">
    <source>
        <dbReference type="Proteomes" id="UP000095605"/>
    </source>
</evidence>
<gene>
    <name evidence="2" type="ORF">AWRI3578_g3559</name>
</gene>
<evidence type="ECO:0000256" key="1">
    <source>
        <dbReference type="SAM" id="Phobius"/>
    </source>
</evidence>
<organism evidence="2 3">
    <name type="scientific">Hanseniaspora opuntiae</name>
    <dbReference type="NCBI Taxonomy" id="211096"/>
    <lineage>
        <taxon>Eukaryota</taxon>
        <taxon>Fungi</taxon>
        <taxon>Dikarya</taxon>
        <taxon>Ascomycota</taxon>
        <taxon>Saccharomycotina</taxon>
        <taxon>Saccharomycetes</taxon>
        <taxon>Saccharomycodales</taxon>
        <taxon>Saccharomycodaceae</taxon>
        <taxon>Hanseniaspora</taxon>
    </lineage>
</organism>
<proteinExistence type="predicted"/>
<keyword evidence="1" id="KW-1133">Transmembrane helix</keyword>
<protein>
    <recommendedName>
        <fullName evidence="4">ATP synthase subunit K, mitochondrial</fullName>
    </recommendedName>
</protein>
<comment type="caution">
    <text evidence="2">The sequence shown here is derived from an EMBL/GenBank/DDBJ whole genome shotgun (WGS) entry which is preliminary data.</text>
</comment>
<keyword evidence="3" id="KW-1185">Reference proteome</keyword>
<evidence type="ECO:0000313" key="2">
    <source>
        <dbReference type="EMBL" id="OEJ82177.1"/>
    </source>
</evidence>
<dbReference type="Proteomes" id="UP000095605">
    <property type="component" value="Unassembled WGS sequence"/>
</dbReference>
<feature type="transmembrane region" description="Helical" evidence="1">
    <location>
        <begin position="14"/>
        <end position="32"/>
    </location>
</feature>
<reference evidence="3" key="1">
    <citation type="journal article" date="2016" name="Genome Announc.">
        <title>Genome sequences of three species of Hanseniaspora isolated from spontaneous wine fermentations.</title>
        <authorList>
            <person name="Sternes P.R."/>
            <person name="Lee D."/>
            <person name="Kutyna D.R."/>
            <person name="Borneman A.R."/>
        </authorList>
    </citation>
    <scope>NUCLEOTIDE SEQUENCE [LARGE SCALE GENOMIC DNA]</scope>
    <source>
        <strain evidence="3">AWRI3578</strain>
    </source>
</reference>
<dbReference type="AlphaFoldDB" id="A0A1E5R5J2"/>
<dbReference type="OrthoDB" id="3969691at2759"/>
<dbReference type="EMBL" id="LPNL01000008">
    <property type="protein sequence ID" value="OEJ82177.1"/>
    <property type="molecule type" value="Genomic_DNA"/>
</dbReference>
<name>A0A1E5R5J2_9ASCO</name>
<keyword evidence="1" id="KW-0812">Transmembrane</keyword>
<keyword evidence="1" id="KW-0472">Membrane</keyword>